<accession>A0A1W1D9B1</accession>
<feature type="transmembrane region" description="Helical" evidence="1">
    <location>
        <begin position="48"/>
        <end position="68"/>
    </location>
</feature>
<dbReference type="InterPro" id="IPR025509">
    <property type="entry name" value="DUF4396"/>
</dbReference>
<dbReference type="Pfam" id="PF14342">
    <property type="entry name" value="DUF4396"/>
    <property type="match status" value="1"/>
</dbReference>
<gene>
    <name evidence="3" type="ORF">MNB_SUP05-4-1011</name>
</gene>
<feature type="domain" description="DUF4396" evidence="2">
    <location>
        <begin position="12"/>
        <end position="141"/>
    </location>
</feature>
<feature type="transmembrane region" description="Helical" evidence="1">
    <location>
        <begin position="111"/>
        <end position="131"/>
    </location>
</feature>
<keyword evidence="1" id="KW-0472">Membrane</keyword>
<protein>
    <recommendedName>
        <fullName evidence="2">DUF4396 domain-containing protein</fullName>
    </recommendedName>
</protein>
<name>A0A1W1D9B1_9ZZZZ</name>
<dbReference type="AlphaFoldDB" id="A0A1W1D9B1"/>
<keyword evidence="1" id="KW-1133">Transmembrane helix</keyword>
<reference evidence="3" key="1">
    <citation type="submission" date="2016-10" db="EMBL/GenBank/DDBJ databases">
        <authorList>
            <person name="de Groot N.N."/>
        </authorList>
    </citation>
    <scope>NUCLEOTIDE SEQUENCE</scope>
</reference>
<evidence type="ECO:0000256" key="1">
    <source>
        <dbReference type="SAM" id="Phobius"/>
    </source>
</evidence>
<evidence type="ECO:0000313" key="3">
    <source>
        <dbReference type="EMBL" id="SFV77042.1"/>
    </source>
</evidence>
<proteinExistence type="predicted"/>
<organism evidence="3">
    <name type="scientific">hydrothermal vent metagenome</name>
    <dbReference type="NCBI Taxonomy" id="652676"/>
    <lineage>
        <taxon>unclassified sequences</taxon>
        <taxon>metagenomes</taxon>
        <taxon>ecological metagenomes</taxon>
    </lineage>
</organism>
<dbReference type="EMBL" id="FPHR01000016">
    <property type="protein sequence ID" value="SFV77042.1"/>
    <property type="molecule type" value="Genomic_DNA"/>
</dbReference>
<feature type="transmembrane region" description="Helical" evidence="1">
    <location>
        <begin position="21"/>
        <end position="42"/>
    </location>
</feature>
<evidence type="ECO:0000259" key="2">
    <source>
        <dbReference type="Pfam" id="PF14342"/>
    </source>
</evidence>
<sequence length="144" mass="16360">MMDGSFWSCKHTWRRSANNTKWCLIGCAIGDFGTIAFFQFSAFSVGTLTVFLWAMLNGIITSIALETYMLMRQKIQALQAFKTAAGMSLISMISMEIAMNLTDYYLTGGAIFVWWAVLISLFFGFITPWPYNYWRLKALGKACH</sequence>
<keyword evidence="1" id="KW-0812">Transmembrane</keyword>
<feature type="transmembrane region" description="Helical" evidence="1">
    <location>
        <begin position="80"/>
        <end position="99"/>
    </location>
</feature>